<evidence type="ECO:0000256" key="1">
    <source>
        <dbReference type="ARBA" id="ARBA00000085"/>
    </source>
</evidence>
<dbReference type="Pfam" id="PF02518">
    <property type="entry name" value="HATPase_c"/>
    <property type="match status" value="1"/>
</dbReference>
<dbReference type="EMBL" id="FRCS01000016">
    <property type="protein sequence ID" value="SHN46485.1"/>
    <property type="molecule type" value="Genomic_DNA"/>
</dbReference>
<feature type="domain" description="Putative sensor" evidence="12">
    <location>
        <begin position="85"/>
        <end position="225"/>
    </location>
</feature>
<dbReference type="InterPro" id="IPR036890">
    <property type="entry name" value="HATPase_C_sf"/>
</dbReference>
<keyword evidence="3" id="KW-0597">Phosphoprotein</keyword>
<dbReference type="PANTHER" id="PTHR24421:SF10">
    <property type="entry name" value="NITRATE_NITRITE SENSOR PROTEIN NARQ"/>
    <property type="match status" value="1"/>
</dbReference>
<keyword evidence="7" id="KW-0067">ATP-binding</keyword>
<feature type="transmembrane region" description="Helical" evidence="9">
    <location>
        <begin position="142"/>
        <end position="175"/>
    </location>
</feature>
<proteinExistence type="predicted"/>
<dbReference type="GO" id="GO:0046983">
    <property type="term" value="F:protein dimerization activity"/>
    <property type="evidence" value="ECO:0007669"/>
    <property type="project" value="InterPro"/>
</dbReference>
<dbReference type="Pfam" id="PF07730">
    <property type="entry name" value="HisKA_3"/>
    <property type="match status" value="1"/>
</dbReference>
<evidence type="ECO:0000256" key="8">
    <source>
        <dbReference type="ARBA" id="ARBA00023012"/>
    </source>
</evidence>
<dbReference type="InterPro" id="IPR025828">
    <property type="entry name" value="Put_sensor_dom"/>
</dbReference>
<dbReference type="GO" id="GO:0005524">
    <property type="term" value="F:ATP binding"/>
    <property type="evidence" value="ECO:0007669"/>
    <property type="project" value="UniProtKB-KW"/>
</dbReference>
<comment type="catalytic activity">
    <reaction evidence="1">
        <text>ATP + protein L-histidine = ADP + protein N-phospho-L-histidine.</text>
        <dbReference type="EC" id="2.7.13.3"/>
    </reaction>
</comment>
<organism evidence="13 14">
    <name type="scientific">Cryptosporangium aurantiacum</name>
    <dbReference type="NCBI Taxonomy" id="134849"/>
    <lineage>
        <taxon>Bacteria</taxon>
        <taxon>Bacillati</taxon>
        <taxon>Actinomycetota</taxon>
        <taxon>Actinomycetes</taxon>
        <taxon>Cryptosporangiales</taxon>
        <taxon>Cryptosporangiaceae</taxon>
        <taxon>Cryptosporangium</taxon>
    </lineage>
</organism>
<keyword evidence="6 13" id="KW-0418">Kinase</keyword>
<dbReference type="GO" id="GO:0000155">
    <property type="term" value="F:phosphorelay sensor kinase activity"/>
    <property type="evidence" value="ECO:0007669"/>
    <property type="project" value="InterPro"/>
</dbReference>
<feature type="domain" description="Histidine kinase/HSP90-like ATPase" evidence="10">
    <location>
        <begin position="357"/>
        <end position="441"/>
    </location>
</feature>
<evidence type="ECO:0000256" key="5">
    <source>
        <dbReference type="ARBA" id="ARBA00022741"/>
    </source>
</evidence>
<evidence type="ECO:0000256" key="3">
    <source>
        <dbReference type="ARBA" id="ARBA00022553"/>
    </source>
</evidence>
<feature type="transmembrane region" description="Helical" evidence="9">
    <location>
        <begin position="195"/>
        <end position="216"/>
    </location>
</feature>
<evidence type="ECO:0000256" key="7">
    <source>
        <dbReference type="ARBA" id="ARBA00022840"/>
    </source>
</evidence>
<keyword evidence="4" id="KW-0808">Transferase</keyword>
<dbReference type="Gene3D" id="1.20.5.1930">
    <property type="match status" value="1"/>
</dbReference>
<dbReference type="PANTHER" id="PTHR24421">
    <property type="entry name" value="NITRATE/NITRITE SENSOR PROTEIN NARX-RELATED"/>
    <property type="match status" value="1"/>
</dbReference>
<dbReference type="STRING" id="134849.SAMN05443668_11621"/>
<name>A0A1M7RJG0_9ACTN</name>
<dbReference type="Pfam" id="PF13796">
    <property type="entry name" value="Sensor"/>
    <property type="match status" value="1"/>
</dbReference>
<protein>
    <recommendedName>
        <fullName evidence="2">histidine kinase</fullName>
        <ecNumber evidence="2">2.7.13.3</ecNumber>
    </recommendedName>
</protein>
<evidence type="ECO:0000256" key="4">
    <source>
        <dbReference type="ARBA" id="ARBA00022679"/>
    </source>
</evidence>
<dbReference type="Gene3D" id="3.30.565.10">
    <property type="entry name" value="Histidine kinase-like ATPase, C-terminal domain"/>
    <property type="match status" value="1"/>
</dbReference>
<evidence type="ECO:0000256" key="6">
    <source>
        <dbReference type="ARBA" id="ARBA00022777"/>
    </source>
</evidence>
<keyword evidence="14" id="KW-1185">Reference proteome</keyword>
<feature type="transmembrane region" description="Helical" evidence="9">
    <location>
        <begin position="87"/>
        <end position="109"/>
    </location>
</feature>
<dbReference type="EC" id="2.7.13.3" evidence="2"/>
<dbReference type="InterPro" id="IPR003594">
    <property type="entry name" value="HATPase_dom"/>
</dbReference>
<keyword evidence="9" id="KW-0812">Transmembrane</keyword>
<keyword evidence="9" id="KW-1133">Transmembrane helix</keyword>
<dbReference type="InterPro" id="IPR011712">
    <property type="entry name" value="Sig_transdc_His_kin_sub3_dim/P"/>
</dbReference>
<dbReference type="InterPro" id="IPR050482">
    <property type="entry name" value="Sensor_HK_TwoCompSys"/>
</dbReference>
<evidence type="ECO:0000256" key="9">
    <source>
        <dbReference type="SAM" id="Phobius"/>
    </source>
</evidence>
<keyword evidence="5" id="KW-0547">Nucleotide-binding</keyword>
<accession>A0A1M7RJG0</accession>
<evidence type="ECO:0000313" key="14">
    <source>
        <dbReference type="Proteomes" id="UP000184440"/>
    </source>
</evidence>
<evidence type="ECO:0000259" key="12">
    <source>
        <dbReference type="Pfam" id="PF13796"/>
    </source>
</evidence>
<dbReference type="GO" id="GO:0016020">
    <property type="term" value="C:membrane"/>
    <property type="evidence" value="ECO:0007669"/>
    <property type="project" value="InterPro"/>
</dbReference>
<dbReference type="AlphaFoldDB" id="A0A1M7RJG0"/>
<evidence type="ECO:0000259" key="11">
    <source>
        <dbReference type="Pfam" id="PF07730"/>
    </source>
</evidence>
<dbReference type="SUPFAM" id="SSF55874">
    <property type="entry name" value="ATPase domain of HSP90 chaperone/DNA topoisomerase II/histidine kinase"/>
    <property type="match status" value="1"/>
</dbReference>
<dbReference type="Proteomes" id="UP000184440">
    <property type="component" value="Unassembled WGS sequence"/>
</dbReference>
<evidence type="ECO:0000259" key="10">
    <source>
        <dbReference type="Pfam" id="PF02518"/>
    </source>
</evidence>
<gene>
    <name evidence="13" type="ORF">SAMN05443668_11621</name>
</gene>
<sequence>MELALPREWAQEAGEARAGAASVAAVLHALSDRRFLISAWPWRAWAFLVSTVPVGIAAGIAVGLLGLPWLVVADRVLNGEQLTLSGLLLVPVGLVLLGTLGPLVAAPLADVERVRLRLVDARPLRYSRGGYTDAATWRALGYVLLLVTAGPVVYGGLLLIVLVDVVWIIAPAVVADGTVSLGIGTAATTREAVPYAVAGLVLLPGVPYLAGLVAGLHGAVARALLGTPETEGLRTELGEVARSRARLVDAFEAERRRIERDLHDGAQQRLVGLTLQLGLARVQLADGSPESAAVADAHEQAKGLMVELRELIHGIHPQVLADLGLPEALRDLADRAPIPVSVRAELTDRPAAHLESTAYFIVAEALTNVAKHSGASSGQVTAERSGDTLVVEVVDEGGGGADPSRGTGLTGLADRVAVVGGRILLSSPDGGPTRLRVELPWSDR</sequence>
<evidence type="ECO:0000256" key="2">
    <source>
        <dbReference type="ARBA" id="ARBA00012438"/>
    </source>
</evidence>
<feature type="domain" description="Signal transduction histidine kinase subgroup 3 dimerisation and phosphoacceptor" evidence="11">
    <location>
        <begin position="254"/>
        <end position="320"/>
    </location>
</feature>
<keyword evidence="9" id="KW-0472">Membrane</keyword>
<reference evidence="13 14" key="1">
    <citation type="submission" date="2016-11" db="EMBL/GenBank/DDBJ databases">
        <authorList>
            <person name="Jaros S."/>
            <person name="Januszkiewicz K."/>
            <person name="Wedrychowicz H."/>
        </authorList>
    </citation>
    <scope>NUCLEOTIDE SEQUENCE [LARGE SCALE GENOMIC DNA]</scope>
    <source>
        <strain evidence="13 14">DSM 46144</strain>
    </source>
</reference>
<keyword evidence="8" id="KW-0902">Two-component regulatory system</keyword>
<dbReference type="CDD" id="cd16917">
    <property type="entry name" value="HATPase_UhpB-NarQ-NarX-like"/>
    <property type="match status" value="1"/>
</dbReference>
<evidence type="ECO:0000313" key="13">
    <source>
        <dbReference type="EMBL" id="SHN46485.1"/>
    </source>
</evidence>
<feature type="transmembrane region" description="Helical" evidence="9">
    <location>
        <begin position="44"/>
        <end position="67"/>
    </location>
</feature>